<name>A0A8H3RSR4_9EURO</name>
<dbReference type="InterPro" id="IPR052953">
    <property type="entry name" value="Ser-rich/MCO-related"/>
</dbReference>
<organism evidence="3 4">
    <name type="scientific">Aspergillus udagawae</name>
    <dbReference type="NCBI Taxonomy" id="91492"/>
    <lineage>
        <taxon>Eukaryota</taxon>
        <taxon>Fungi</taxon>
        <taxon>Dikarya</taxon>
        <taxon>Ascomycota</taxon>
        <taxon>Pezizomycotina</taxon>
        <taxon>Eurotiomycetes</taxon>
        <taxon>Eurotiomycetidae</taxon>
        <taxon>Eurotiales</taxon>
        <taxon>Aspergillaceae</taxon>
        <taxon>Aspergillus</taxon>
        <taxon>Aspergillus subgen. Fumigati</taxon>
    </lineage>
</organism>
<dbReference type="PANTHER" id="PTHR34883">
    <property type="entry name" value="SERINE-RICH PROTEIN, PUTATIVE-RELATED-RELATED"/>
    <property type="match status" value="1"/>
</dbReference>
<evidence type="ECO:0000256" key="2">
    <source>
        <dbReference type="SAM" id="SignalP"/>
    </source>
</evidence>
<evidence type="ECO:0000313" key="3">
    <source>
        <dbReference type="EMBL" id="GFF36575.1"/>
    </source>
</evidence>
<dbReference type="CDD" id="cd00920">
    <property type="entry name" value="Cupredoxin"/>
    <property type="match status" value="1"/>
</dbReference>
<keyword evidence="2" id="KW-0732">Signal</keyword>
<feature type="chain" id="PRO_5034748293" description="Extracellular serine-rich protein" evidence="2">
    <location>
        <begin position="20"/>
        <end position="263"/>
    </location>
</feature>
<evidence type="ECO:0008006" key="5">
    <source>
        <dbReference type="Google" id="ProtNLM"/>
    </source>
</evidence>
<feature type="region of interest" description="Disordered" evidence="1">
    <location>
        <begin position="23"/>
        <end position="43"/>
    </location>
</feature>
<evidence type="ECO:0000256" key="1">
    <source>
        <dbReference type="SAM" id="MobiDB-lite"/>
    </source>
</evidence>
<comment type="caution">
    <text evidence="3">The sequence shown here is derived from an EMBL/GenBank/DDBJ whole genome shotgun (WGS) entry which is preliminary data.</text>
</comment>
<proteinExistence type="predicted"/>
<dbReference type="InterPro" id="IPR008972">
    <property type="entry name" value="Cupredoxin"/>
</dbReference>
<protein>
    <recommendedName>
        <fullName evidence="5">Extracellular serine-rich protein</fullName>
    </recommendedName>
</protein>
<accession>A0A8H3RSR4</accession>
<dbReference type="SUPFAM" id="SSF49503">
    <property type="entry name" value="Cupredoxins"/>
    <property type="match status" value="1"/>
</dbReference>
<reference evidence="3 4" key="1">
    <citation type="submission" date="2020-01" db="EMBL/GenBank/DDBJ databases">
        <title>Draft genome sequence of Aspergillus udagawae IFM 46972.</title>
        <authorList>
            <person name="Takahashi H."/>
            <person name="Yaguchi T."/>
        </authorList>
    </citation>
    <scope>NUCLEOTIDE SEQUENCE [LARGE SCALE GENOMIC DNA]</scope>
    <source>
        <strain evidence="3 4">IFM 46972</strain>
    </source>
</reference>
<dbReference type="Gene3D" id="2.60.40.420">
    <property type="entry name" value="Cupredoxins - blue copper proteins"/>
    <property type="match status" value="1"/>
</dbReference>
<feature type="signal peptide" evidence="2">
    <location>
        <begin position="1"/>
        <end position="19"/>
    </location>
</feature>
<evidence type="ECO:0000313" key="4">
    <source>
        <dbReference type="Proteomes" id="UP000465221"/>
    </source>
</evidence>
<feature type="compositionally biased region" description="Low complexity" evidence="1">
    <location>
        <begin position="187"/>
        <end position="237"/>
    </location>
</feature>
<dbReference type="EMBL" id="BLKC01000029">
    <property type="protein sequence ID" value="GFF36575.1"/>
    <property type="molecule type" value="Genomic_DNA"/>
</dbReference>
<dbReference type="Proteomes" id="UP000465221">
    <property type="component" value="Unassembled WGS sequence"/>
</dbReference>
<sequence>MARALNLILAVSWLPLIYAQYGGQSSSTTEKPTTTSSSATTTSSSASSAVHTVDVGEHGFTFDPDTLSVSPGSKVEFHFYPGNHSVAQAAFSKPCHPLSQSSFFSGFFPATNGESSDVFTLTVNDTNPIWFYCGQIGHCQAGMVGVINPPRNNPDTLDAFKAAAQNAGGSTVPASVGGGTVGKPGNASTTSSSSSQATSSSTGTSTSTSSGTSATTSPTATTTSSPTSSPSPSPTSSEGSRFGAWSTLSIVMLLSVFAAMLIS</sequence>
<dbReference type="PANTHER" id="PTHR34883:SF15">
    <property type="entry name" value="EXTRACELLULAR SERINE-RICH PROTEIN"/>
    <property type="match status" value="1"/>
</dbReference>
<gene>
    <name evidence="3" type="ORF">IFM46972_04932</name>
</gene>
<dbReference type="AlphaFoldDB" id="A0A8H3RSR4"/>
<feature type="compositionally biased region" description="Low complexity" evidence="1">
    <location>
        <begin position="25"/>
        <end position="43"/>
    </location>
</feature>
<feature type="region of interest" description="Disordered" evidence="1">
    <location>
        <begin position="168"/>
        <end position="241"/>
    </location>
</feature>